<dbReference type="Pfam" id="PF22602">
    <property type="entry name" value="NXF_NTF2"/>
    <property type="match status" value="1"/>
</dbReference>
<evidence type="ECO:0000313" key="14">
    <source>
        <dbReference type="EMBL" id="GMM56919.1"/>
    </source>
</evidence>
<keyword evidence="8" id="KW-0539">Nucleus</keyword>
<organism evidence="14 15">
    <name type="scientific">Maudiozyma humilis</name>
    <name type="common">Sour dough yeast</name>
    <name type="synonym">Kazachstania humilis</name>
    <dbReference type="NCBI Taxonomy" id="51915"/>
    <lineage>
        <taxon>Eukaryota</taxon>
        <taxon>Fungi</taxon>
        <taxon>Dikarya</taxon>
        <taxon>Ascomycota</taxon>
        <taxon>Saccharomycotina</taxon>
        <taxon>Saccharomycetes</taxon>
        <taxon>Saccharomycetales</taxon>
        <taxon>Saccharomycetaceae</taxon>
        <taxon>Maudiozyma</taxon>
    </lineage>
</organism>
<evidence type="ECO:0000313" key="15">
    <source>
        <dbReference type="Proteomes" id="UP001377567"/>
    </source>
</evidence>
<gene>
    <name evidence="14" type="ORF">DAKH74_035350</name>
</gene>
<dbReference type="InterPro" id="IPR018222">
    <property type="entry name" value="Nuclear_transport_factor_2_euk"/>
</dbReference>
<dbReference type="InterPro" id="IPR001611">
    <property type="entry name" value="Leu-rich_rpt"/>
</dbReference>
<feature type="compositionally biased region" description="Low complexity" evidence="11">
    <location>
        <begin position="435"/>
        <end position="445"/>
    </location>
</feature>
<evidence type="ECO:0000256" key="7">
    <source>
        <dbReference type="ARBA" id="ARBA00022816"/>
    </source>
</evidence>
<feature type="domain" description="NTF2" evidence="12">
    <location>
        <begin position="282"/>
        <end position="473"/>
    </location>
</feature>
<keyword evidence="15" id="KW-1185">Reference proteome</keyword>
<dbReference type="InterPro" id="IPR030217">
    <property type="entry name" value="NXF_fam"/>
</dbReference>
<evidence type="ECO:0000256" key="11">
    <source>
        <dbReference type="SAM" id="MobiDB-lite"/>
    </source>
</evidence>
<dbReference type="SMART" id="SM00804">
    <property type="entry name" value="TAP_C"/>
    <property type="match status" value="1"/>
</dbReference>
<feature type="region of interest" description="Disordered" evidence="11">
    <location>
        <begin position="412"/>
        <end position="446"/>
    </location>
</feature>
<dbReference type="Pfam" id="PF18444">
    <property type="entry name" value="RRM_9"/>
    <property type="match status" value="1"/>
</dbReference>
<dbReference type="SUPFAM" id="SSF52058">
    <property type="entry name" value="L domain-like"/>
    <property type="match status" value="1"/>
</dbReference>
<dbReference type="Pfam" id="PF03943">
    <property type="entry name" value="TAP_C"/>
    <property type="match status" value="1"/>
</dbReference>
<comment type="function">
    <text evidence="9">Involved in the export of mRNA from the nucleus to the cytoplasm.</text>
</comment>
<dbReference type="InterPro" id="IPR032675">
    <property type="entry name" value="LRR_dom_sf"/>
</dbReference>
<evidence type="ECO:0000256" key="5">
    <source>
        <dbReference type="ARBA" id="ARBA00022614"/>
    </source>
</evidence>
<evidence type="ECO:0000256" key="1">
    <source>
        <dbReference type="ARBA" id="ARBA00004123"/>
    </source>
</evidence>
<dbReference type="InterPro" id="IPR009060">
    <property type="entry name" value="UBA-like_sf"/>
</dbReference>
<comment type="caution">
    <text evidence="14">The sequence shown here is derived from an EMBL/GenBank/DDBJ whole genome shotgun (WGS) entry which is preliminary data.</text>
</comment>
<accession>A0AAV5RZ87</accession>
<name>A0AAV5RZ87_MAUHU</name>
<dbReference type="PANTHER" id="PTHR10662:SF22">
    <property type="entry name" value="NUCLEAR RNA EXPORT FACTOR 1"/>
    <property type="match status" value="1"/>
</dbReference>
<dbReference type="PANTHER" id="PTHR10662">
    <property type="entry name" value="NUCLEAR RNA EXPORT FACTOR"/>
    <property type="match status" value="1"/>
</dbReference>
<dbReference type="InterPro" id="IPR032710">
    <property type="entry name" value="NTF2-like_dom_sf"/>
</dbReference>
<evidence type="ECO:0000256" key="2">
    <source>
        <dbReference type="ARBA" id="ARBA00009285"/>
    </source>
</evidence>
<evidence type="ECO:0000259" key="13">
    <source>
        <dbReference type="PROSITE" id="PS51281"/>
    </source>
</evidence>
<dbReference type="Proteomes" id="UP001377567">
    <property type="component" value="Unassembled WGS sequence"/>
</dbReference>
<dbReference type="AlphaFoldDB" id="A0AAV5RZ87"/>
<reference evidence="14 15" key="1">
    <citation type="journal article" date="2023" name="Elife">
        <title>Identification of key yeast species and microbe-microbe interactions impacting larval growth of Drosophila in the wild.</title>
        <authorList>
            <person name="Mure A."/>
            <person name="Sugiura Y."/>
            <person name="Maeda R."/>
            <person name="Honda K."/>
            <person name="Sakurai N."/>
            <person name="Takahashi Y."/>
            <person name="Watada M."/>
            <person name="Katoh T."/>
            <person name="Gotoh A."/>
            <person name="Gotoh Y."/>
            <person name="Taniguchi I."/>
            <person name="Nakamura K."/>
            <person name="Hayashi T."/>
            <person name="Katayama T."/>
            <person name="Uemura T."/>
            <person name="Hattori Y."/>
        </authorList>
    </citation>
    <scope>NUCLEOTIDE SEQUENCE [LARGE SCALE GENOMIC DNA]</scope>
    <source>
        <strain evidence="14 15">KH-74</strain>
    </source>
</reference>
<keyword evidence="6" id="KW-0677">Repeat</keyword>
<evidence type="ECO:0000259" key="12">
    <source>
        <dbReference type="PROSITE" id="PS50177"/>
    </source>
</evidence>
<evidence type="ECO:0000256" key="8">
    <source>
        <dbReference type="ARBA" id="ARBA00023242"/>
    </source>
</evidence>
<keyword evidence="7" id="KW-0509">mRNA transport</keyword>
<proteinExistence type="inferred from homology"/>
<dbReference type="InterPro" id="IPR057125">
    <property type="entry name" value="NXF1/2/3/5-like_LRR"/>
</dbReference>
<dbReference type="Pfam" id="PF24048">
    <property type="entry name" value="LRR_NXF1-5"/>
    <property type="match status" value="1"/>
</dbReference>
<dbReference type="PROSITE" id="PS50177">
    <property type="entry name" value="NTF2_DOMAIN"/>
    <property type="match status" value="1"/>
</dbReference>
<evidence type="ECO:0000256" key="6">
    <source>
        <dbReference type="ARBA" id="ARBA00022737"/>
    </source>
</evidence>
<feature type="domain" description="TAP-C" evidence="13">
    <location>
        <begin position="546"/>
        <end position="598"/>
    </location>
</feature>
<dbReference type="SUPFAM" id="SSF54427">
    <property type="entry name" value="NTF2-like"/>
    <property type="match status" value="1"/>
</dbReference>
<dbReference type="Gene3D" id="3.80.10.10">
    <property type="entry name" value="Ribonuclease Inhibitor"/>
    <property type="match status" value="1"/>
</dbReference>
<keyword evidence="5" id="KW-0433">Leucine-rich repeat</keyword>
<dbReference type="GO" id="GO:0003723">
    <property type="term" value="F:RNA binding"/>
    <property type="evidence" value="ECO:0007669"/>
    <property type="project" value="TreeGrafter"/>
</dbReference>
<evidence type="ECO:0000256" key="9">
    <source>
        <dbReference type="ARBA" id="ARBA00055253"/>
    </source>
</evidence>
<evidence type="ECO:0000256" key="3">
    <source>
        <dbReference type="ARBA" id="ARBA00022448"/>
    </source>
</evidence>
<keyword evidence="3" id="KW-0813">Transport</keyword>
<dbReference type="Gene3D" id="3.10.450.50">
    <property type="match status" value="1"/>
</dbReference>
<comment type="similarity">
    <text evidence="2">Belongs to the NXF family.</text>
</comment>
<dbReference type="EMBL" id="BTGD01000010">
    <property type="protein sequence ID" value="GMM56919.1"/>
    <property type="molecule type" value="Genomic_DNA"/>
</dbReference>
<dbReference type="PROSITE" id="PS51450">
    <property type="entry name" value="LRR"/>
    <property type="match status" value="1"/>
</dbReference>
<protein>
    <recommendedName>
        <fullName evidence="10">mRNA export factor MEX67</fullName>
    </recommendedName>
</protein>
<dbReference type="CDD" id="cd14342">
    <property type="entry name" value="UBA_TAP-C"/>
    <property type="match status" value="1"/>
</dbReference>
<comment type="subcellular location">
    <subcellularLocation>
        <location evidence="1">Nucleus</location>
    </subcellularLocation>
</comment>
<keyword evidence="4" id="KW-0963">Cytoplasm</keyword>
<dbReference type="FunFam" id="3.80.10.10:FF:000296">
    <property type="entry name" value="mRNA export factor MEX67"/>
    <property type="match status" value="1"/>
</dbReference>
<dbReference type="InterPro" id="IPR040736">
    <property type="entry name" value="Mex67_RRM"/>
</dbReference>
<dbReference type="GO" id="GO:0005634">
    <property type="term" value="C:nucleus"/>
    <property type="evidence" value="ECO:0007669"/>
    <property type="project" value="UniProtKB-SubCell"/>
</dbReference>
<dbReference type="GO" id="GO:0016973">
    <property type="term" value="P:poly(A)+ mRNA export from nucleus"/>
    <property type="evidence" value="ECO:0007669"/>
    <property type="project" value="TreeGrafter"/>
</dbReference>
<dbReference type="PROSITE" id="PS51281">
    <property type="entry name" value="TAP_C"/>
    <property type="match status" value="1"/>
</dbReference>
<sequence>MSFHNANSIAAAAAAQQQGQRVRIAVHNWQNATMQDLLNFVSRNARVGLTEPKVEGAVLMAYAPSRDQAMDVLKWNGANFAGNKLRFEIVGDPNGPNNGSGGSTVEFLRQVLLSRYDPQARMLNLGSLAQDPMMVQKGMFNSPSTQARMFPALLKVASREPQLQSVQSVNLADNGLRDITTIGSLAQTFPDLRNLCLANNQIGRLNALEAWKNKFKHLRELLMTNNQVTGNSMYRSEMMRIFPKLAILDNVMVRDAQRLDAIFTFPLKLQQFHFDNDQLAQTSTQFVTNFLNCWDSPNRCAQLLPLYTPQSQFSVCADTSVPPSTARDADQNPAFGFYVPHSRNINKVSSEKTLEQRLATGQEQIATAFRQLPASRHALQQDPQGYAMQTIEYPQVNGFMVVLHGYFEETAKPELEQQSSSSGNKYNNRGRRNNNSHSNNPASNRLSKKSFDRTWVVVPMNGSFIIASDILVVRTYTGNTWSEPAPVPVPTPVAAPVPGGIAPGGIAPGGIAPVPGANVPIAAAIPAGALPPTLQLPPDVAARLTPIQLDLLTKLHLQTKLNAEYTYMLAEQSGWNYDNAVKGFQASAGNLPPNAFVQ</sequence>
<evidence type="ECO:0000256" key="10">
    <source>
        <dbReference type="ARBA" id="ARBA00069694"/>
    </source>
</evidence>
<dbReference type="Gene3D" id="1.10.8.10">
    <property type="entry name" value="DNA helicase RuvA subunit, C-terminal domain"/>
    <property type="match status" value="1"/>
</dbReference>
<evidence type="ECO:0000256" key="4">
    <source>
        <dbReference type="ARBA" id="ARBA00022490"/>
    </source>
</evidence>
<dbReference type="InterPro" id="IPR005637">
    <property type="entry name" value="TAP_C_dom"/>
</dbReference>
<dbReference type="SUPFAM" id="SSF46934">
    <property type="entry name" value="UBA-like"/>
    <property type="match status" value="1"/>
</dbReference>
<dbReference type="InterPro" id="IPR002075">
    <property type="entry name" value="NTF2_dom"/>
</dbReference>